<evidence type="ECO:0000256" key="4">
    <source>
        <dbReference type="HAMAP-Rule" id="MF_01369"/>
    </source>
</evidence>
<name>A0A137RG94_9FLAO</name>
<dbReference type="Proteomes" id="UP000070138">
    <property type="component" value="Unassembled WGS sequence"/>
</dbReference>
<evidence type="ECO:0000256" key="2">
    <source>
        <dbReference type="ARBA" id="ARBA00022980"/>
    </source>
</evidence>
<dbReference type="HAMAP" id="MF_01369_B">
    <property type="entry name" value="Ribosomal_uL23_B"/>
    <property type="match status" value="1"/>
</dbReference>
<comment type="subunit">
    <text evidence="4">Part of the 50S ribosomal subunit. Contacts protein L29, and trigger factor when it is bound to the ribosome.</text>
</comment>
<dbReference type="RefSeq" id="WP_045079239.1">
    <property type="nucleotide sequence ID" value="NZ_JRWG01000006.1"/>
</dbReference>
<protein>
    <recommendedName>
        <fullName evidence="4">Large ribosomal subunit protein uL23</fullName>
    </recommendedName>
</protein>
<dbReference type="PATRIC" id="fig|1548749.3.peg.2194"/>
<gene>
    <name evidence="4" type="primary">rplW</name>
    <name evidence="5" type="ORF">LS48_10425</name>
</gene>
<organism evidence="5 6">
    <name type="scientific">Aequorivita aquimaris</name>
    <dbReference type="NCBI Taxonomy" id="1548749"/>
    <lineage>
        <taxon>Bacteria</taxon>
        <taxon>Pseudomonadati</taxon>
        <taxon>Bacteroidota</taxon>
        <taxon>Flavobacteriia</taxon>
        <taxon>Flavobacteriales</taxon>
        <taxon>Flavobacteriaceae</taxon>
        <taxon>Aequorivita</taxon>
    </lineage>
</organism>
<comment type="caution">
    <text evidence="5">The sequence shown here is derived from an EMBL/GenBank/DDBJ whole genome shotgun (WGS) entry which is preliminary data.</text>
</comment>
<dbReference type="AlphaFoldDB" id="A0A137RG94"/>
<dbReference type="EMBL" id="JRWG01000006">
    <property type="protein sequence ID" value="KXN98503.1"/>
    <property type="molecule type" value="Genomic_DNA"/>
</dbReference>
<keyword evidence="3 4" id="KW-0687">Ribonucleoprotein</keyword>
<evidence type="ECO:0000256" key="1">
    <source>
        <dbReference type="ARBA" id="ARBA00006700"/>
    </source>
</evidence>
<dbReference type="GO" id="GO:0003735">
    <property type="term" value="F:structural constituent of ribosome"/>
    <property type="evidence" value="ECO:0007669"/>
    <property type="project" value="InterPro"/>
</dbReference>
<dbReference type="InterPro" id="IPR013025">
    <property type="entry name" value="Ribosomal_uL23-like"/>
</dbReference>
<keyword evidence="4" id="KW-0699">rRNA-binding</keyword>
<dbReference type="InterPro" id="IPR012677">
    <property type="entry name" value="Nucleotide-bd_a/b_plait_sf"/>
</dbReference>
<evidence type="ECO:0000256" key="3">
    <source>
        <dbReference type="ARBA" id="ARBA00023274"/>
    </source>
</evidence>
<keyword evidence="4" id="KW-0694">RNA-binding</keyword>
<dbReference type="GO" id="GO:0005840">
    <property type="term" value="C:ribosome"/>
    <property type="evidence" value="ECO:0007669"/>
    <property type="project" value="UniProtKB-KW"/>
</dbReference>
<comment type="similarity">
    <text evidence="1 4">Belongs to the universal ribosomal protein uL23 family.</text>
</comment>
<evidence type="ECO:0000313" key="6">
    <source>
        <dbReference type="Proteomes" id="UP000070138"/>
    </source>
</evidence>
<dbReference type="NCBIfam" id="NF004363">
    <property type="entry name" value="PRK05738.2-4"/>
    <property type="match status" value="1"/>
</dbReference>
<dbReference type="GO" id="GO:0019843">
    <property type="term" value="F:rRNA binding"/>
    <property type="evidence" value="ECO:0007669"/>
    <property type="project" value="UniProtKB-UniRule"/>
</dbReference>
<accession>A0A137RG94</accession>
<evidence type="ECO:0000313" key="5">
    <source>
        <dbReference type="EMBL" id="KXN98503.1"/>
    </source>
</evidence>
<dbReference type="SUPFAM" id="SSF54189">
    <property type="entry name" value="Ribosomal proteins S24e, L23 and L15e"/>
    <property type="match status" value="1"/>
</dbReference>
<dbReference type="InterPro" id="IPR012678">
    <property type="entry name" value="Ribosomal_uL23/eL15/eS24_sf"/>
</dbReference>
<proteinExistence type="inferred from homology"/>
<reference evidence="5 6" key="2">
    <citation type="journal article" date="2016" name="Int. J. Syst. Evol. Microbiol.">
        <title>Vitellibacter aquimaris sp. nov., a marine bacterium isolated from seawater.</title>
        <authorList>
            <person name="Thevarajoo S."/>
            <person name="Selvaratnam C."/>
            <person name="Goh K.M."/>
            <person name="Hong K.W."/>
            <person name="Chan X.Y."/>
            <person name="Chan K.G."/>
            <person name="Chong C.S."/>
        </authorList>
    </citation>
    <scope>NUCLEOTIDE SEQUENCE [LARGE SCALE GENOMIC DNA]</scope>
    <source>
        <strain evidence="5 6">D-24</strain>
    </source>
</reference>
<dbReference type="STRING" id="1548749.LS48_10425"/>
<dbReference type="GO" id="GO:1990904">
    <property type="term" value="C:ribonucleoprotein complex"/>
    <property type="evidence" value="ECO:0007669"/>
    <property type="project" value="UniProtKB-KW"/>
</dbReference>
<dbReference type="Gene3D" id="3.30.70.330">
    <property type="match status" value="1"/>
</dbReference>
<keyword evidence="2 4" id="KW-0689">Ribosomal protein</keyword>
<dbReference type="PANTHER" id="PTHR11620">
    <property type="entry name" value="60S RIBOSOMAL PROTEIN L23A"/>
    <property type="match status" value="1"/>
</dbReference>
<dbReference type="Pfam" id="PF00276">
    <property type="entry name" value="Ribosomal_L23"/>
    <property type="match status" value="1"/>
</dbReference>
<sequence length="96" mass="10707">MNILIKPIITEKATKDAEDKNVFGFVVNPKANKVEIKKAVEAAYGVSVEKVRTMNVRPDRKTRYTKTGVQTGKTNAYKKAIVQVAEGDTIDFYSNI</sequence>
<dbReference type="OrthoDB" id="9797862at2"/>
<dbReference type="GO" id="GO:0006412">
    <property type="term" value="P:translation"/>
    <property type="evidence" value="ECO:0007669"/>
    <property type="project" value="UniProtKB-UniRule"/>
</dbReference>
<reference evidence="6" key="1">
    <citation type="submission" date="2014-10" db="EMBL/GenBank/DDBJ databases">
        <title>Genome sequencing of Vitellibacter sp. D-24.</title>
        <authorList>
            <person name="Thevarajoo S."/>
            <person name="Selvaratnam C."/>
            <person name="Goh K.M."/>
            <person name="Chong C.S."/>
        </authorList>
    </citation>
    <scope>NUCLEOTIDE SEQUENCE [LARGE SCALE GENOMIC DNA]</scope>
    <source>
        <strain evidence="6">D-24</strain>
    </source>
</reference>
<keyword evidence="6" id="KW-1185">Reference proteome</keyword>
<comment type="function">
    <text evidence="4">One of the early assembly proteins it binds 23S rRNA. One of the proteins that surrounds the polypeptide exit tunnel on the outside of the ribosome. Forms the main docking site for trigger factor binding to the ribosome.</text>
</comment>